<proteinExistence type="predicted"/>
<dbReference type="InterPro" id="IPR000719">
    <property type="entry name" value="Prot_kinase_dom"/>
</dbReference>
<dbReference type="GO" id="GO:0005634">
    <property type="term" value="C:nucleus"/>
    <property type="evidence" value="ECO:0007669"/>
    <property type="project" value="TreeGrafter"/>
</dbReference>
<dbReference type="PANTHER" id="PTHR44167">
    <property type="entry name" value="OVARIAN-SPECIFIC SERINE/THREONINE-PROTEIN KINASE LOK-RELATED"/>
    <property type="match status" value="1"/>
</dbReference>
<dbReference type="GO" id="GO:0005524">
    <property type="term" value="F:ATP binding"/>
    <property type="evidence" value="ECO:0007669"/>
    <property type="project" value="InterPro"/>
</dbReference>
<sequence length="768" mass="90764">MNQQNQLNQIGQGSIIQAPIQNYANRQFKILQLIGKGQEGQVYKAIPIEWGENKQEVALKFQLIATQHLKTFLYQIRHYQNEYEVLDQSNYYPSNVIKIYDFFDYQFYFVTVMELGQINLSNYLKMNNLTLQYKQSICLQILSSIAFLHSQNTFHRDIKTENYIMVGQQVKLIDFGSIKTQNDGKLNTILVGSKPFQAPELIEGKSDYTMAVDVWAIALVFYEIIRGTQLFQVSTSLELDQKIKQHIQNQTFVQNKIDELMISDEWKLIMKRMLQPNPNERITSKEANEILIKSNMLVHFKIQQPSIISQTQLSQNQLLQTQPPKQTQLQSQSQFNTLQIQIQNMIQSLSQPISLNQLQTQKEQSIKLLSNLKDQLIMILNQLDSNPNQITLIEDSKSNLDSQGINKQNLKKELPADLKVDYEEMKNLIQEFEEKCISIQEEQELNKIKINLKHKIEKLKLLISQLDNKSKDLEKLQLEFESLKQKQKLNLQMQQLQEESEEIKKSLNNDVNKKTIIILQKENQSLQQQIIQLQKQTNTLNYYQEQKNKQEQLIVDLNKKIIEGENIEKVLNEQKSEIMNLKVEEQQLEMLSQEINKNEQTIIKLNGKIQNLKQNQQIYEQQQIEINQLQVNYQDYLQLEDKVKQNKETIFQMRSQLRQANMNKDNILKQQTEIKQLENEIKPLEDIQKRIGNLNEQIKFLKEQKSLKLEKEEEERNLLQQKEKMEKEVRQYLNSQGNNQFEKEQKTNEITKKQQNYLYIKNVSPYNK</sequence>
<dbReference type="EMBL" id="CAJJDN010000073">
    <property type="protein sequence ID" value="CAD8100334.1"/>
    <property type="molecule type" value="Genomic_DNA"/>
</dbReference>
<gene>
    <name evidence="3" type="ORF">PSON_ATCC_30995.1.T0730194</name>
</gene>
<evidence type="ECO:0000256" key="1">
    <source>
        <dbReference type="SAM" id="Coils"/>
    </source>
</evidence>
<keyword evidence="4" id="KW-1185">Reference proteome</keyword>
<comment type="caution">
    <text evidence="3">The sequence shown here is derived from an EMBL/GenBank/DDBJ whole genome shotgun (WGS) entry which is preliminary data.</text>
</comment>
<evidence type="ECO:0000313" key="3">
    <source>
        <dbReference type="EMBL" id="CAD8100334.1"/>
    </source>
</evidence>
<dbReference type="Pfam" id="PF00069">
    <property type="entry name" value="Pkinase"/>
    <property type="match status" value="1"/>
</dbReference>
<feature type="domain" description="Protein kinase" evidence="2">
    <location>
        <begin position="28"/>
        <end position="302"/>
    </location>
</feature>
<dbReference type="AlphaFoldDB" id="A0A8S1PBR5"/>
<dbReference type="Proteomes" id="UP000692954">
    <property type="component" value="Unassembled WGS sequence"/>
</dbReference>
<keyword evidence="1" id="KW-0175">Coiled coil</keyword>
<reference evidence="3" key="1">
    <citation type="submission" date="2021-01" db="EMBL/GenBank/DDBJ databases">
        <authorList>
            <consortium name="Genoscope - CEA"/>
            <person name="William W."/>
        </authorList>
    </citation>
    <scope>NUCLEOTIDE SEQUENCE</scope>
</reference>
<dbReference type="PROSITE" id="PS50011">
    <property type="entry name" value="PROTEIN_KINASE_DOM"/>
    <property type="match status" value="1"/>
</dbReference>
<dbReference type="GO" id="GO:0005737">
    <property type="term" value="C:cytoplasm"/>
    <property type="evidence" value="ECO:0007669"/>
    <property type="project" value="TreeGrafter"/>
</dbReference>
<name>A0A8S1PBR5_9CILI</name>
<dbReference type="OrthoDB" id="310629at2759"/>
<accession>A0A8S1PBR5</accession>
<evidence type="ECO:0000313" key="4">
    <source>
        <dbReference type="Proteomes" id="UP000692954"/>
    </source>
</evidence>
<organism evidence="3 4">
    <name type="scientific">Paramecium sonneborni</name>
    <dbReference type="NCBI Taxonomy" id="65129"/>
    <lineage>
        <taxon>Eukaryota</taxon>
        <taxon>Sar</taxon>
        <taxon>Alveolata</taxon>
        <taxon>Ciliophora</taxon>
        <taxon>Intramacronucleata</taxon>
        <taxon>Oligohymenophorea</taxon>
        <taxon>Peniculida</taxon>
        <taxon>Parameciidae</taxon>
        <taxon>Paramecium</taxon>
    </lineage>
</organism>
<dbReference type="PANTHER" id="PTHR44167:SF18">
    <property type="entry name" value="PROTEIN KINASE DOMAIN-CONTAINING PROTEIN"/>
    <property type="match status" value="1"/>
</dbReference>
<feature type="coiled-coil region" evidence="1">
    <location>
        <begin position="355"/>
        <end position="735"/>
    </location>
</feature>
<dbReference type="GO" id="GO:0044773">
    <property type="term" value="P:mitotic DNA damage checkpoint signaling"/>
    <property type="evidence" value="ECO:0007669"/>
    <property type="project" value="TreeGrafter"/>
</dbReference>
<dbReference type="GO" id="GO:0004674">
    <property type="term" value="F:protein serine/threonine kinase activity"/>
    <property type="evidence" value="ECO:0007669"/>
    <property type="project" value="TreeGrafter"/>
</dbReference>
<evidence type="ECO:0000259" key="2">
    <source>
        <dbReference type="PROSITE" id="PS50011"/>
    </source>
</evidence>
<dbReference type="SMART" id="SM00220">
    <property type="entry name" value="S_TKc"/>
    <property type="match status" value="1"/>
</dbReference>
<protein>
    <recommendedName>
        <fullName evidence="2">Protein kinase domain-containing protein</fullName>
    </recommendedName>
</protein>